<dbReference type="GO" id="GO:0005886">
    <property type="term" value="C:plasma membrane"/>
    <property type="evidence" value="ECO:0007669"/>
    <property type="project" value="TreeGrafter"/>
</dbReference>
<dbReference type="PANTHER" id="PTHR23501">
    <property type="entry name" value="MAJOR FACILITATOR SUPERFAMILY"/>
    <property type="match status" value="1"/>
</dbReference>
<dbReference type="HOGENOM" id="CLU_000960_25_2_1"/>
<dbReference type="PANTHER" id="PTHR23501:SF195">
    <property type="entry name" value="PEP5"/>
    <property type="match status" value="1"/>
</dbReference>
<proteinExistence type="predicted"/>
<reference evidence="7 8" key="1">
    <citation type="submission" date="2013-03" db="EMBL/GenBank/DDBJ databases">
        <title>The Genome Sequence of Cladophialophora yegresii CBS 114405.</title>
        <authorList>
            <consortium name="The Broad Institute Genomics Platform"/>
            <person name="Cuomo C."/>
            <person name="de Hoog S."/>
            <person name="Gorbushina A."/>
            <person name="Walker B."/>
            <person name="Young S.K."/>
            <person name="Zeng Q."/>
            <person name="Gargeya S."/>
            <person name="Fitzgerald M."/>
            <person name="Haas B."/>
            <person name="Abouelleil A."/>
            <person name="Allen A.W."/>
            <person name="Alvarado L."/>
            <person name="Arachchi H.M."/>
            <person name="Berlin A.M."/>
            <person name="Chapman S.B."/>
            <person name="Gainer-Dewar J."/>
            <person name="Goldberg J."/>
            <person name="Griggs A."/>
            <person name="Gujja S."/>
            <person name="Hansen M."/>
            <person name="Howarth C."/>
            <person name="Imamovic A."/>
            <person name="Ireland A."/>
            <person name="Larimer J."/>
            <person name="McCowan C."/>
            <person name="Murphy C."/>
            <person name="Pearson M."/>
            <person name="Poon T.W."/>
            <person name="Priest M."/>
            <person name="Roberts A."/>
            <person name="Saif S."/>
            <person name="Shea T."/>
            <person name="Sisk P."/>
            <person name="Sykes S."/>
            <person name="Wortman J."/>
            <person name="Nusbaum C."/>
            <person name="Birren B."/>
        </authorList>
    </citation>
    <scope>NUCLEOTIDE SEQUENCE [LARGE SCALE GENOMIC DNA]</scope>
    <source>
        <strain evidence="7 8">CBS 114405</strain>
    </source>
</reference>
<keyword evidence="4 6" id="KW-1133">Transmembrane helix</keyword>
<feature type="transmembrane region" description="Helical" evidence="6">
    <location>
        <begin position="208"/>
        <end position="230"/>
    </location>
</feature>
<evidence type="ECO:0000256" key="4">
    <source>
        <dbReference type="ARBA" id="ARBA00022989"/>
    </source>
</evidence>
<comment type="subcellular location">
    <subcellularLocation>
        <location evidence="1">Membrane</location>
        <topology evidence="1">Multi-pass membrane protein</topology>
    </subcellularLocation>
</comment>
<dbReference type="OrthoDB" id="4139357at2759"/>
<name>W9WLI8_9EURO</name>
<dbReference type="InterPro" id="IPR010573">
    <property type="entry name" value="MFS_Str1/Tri12-like"/>
</dbReference>
<evidence type="ECO:0000313" key="8">
    <source>
        <dbReference type="Proteomes" id="UP000019473"/>
    </source>
</evidence>
<gene>
    <name evidence="7" type="ORF">A1O7_01817</name>
</gene>
<feature type="transmembrane region" description="Helical" evidence="6">
    <location>
        <begin position="140"/>
        <end position="160"/>
    </location>
</feature>
<feature type="transmembrane region" description="Helical" evidence="6">
    <location>
        <begin position="318"/>
        <end position="338"/>
    </location>
</feature>
<evidence type="ECO:0000256" key="6">
    <source>
        <dbReference type="SAM" id="Phobius"/>
    </source>
</evidence>
<feature type="transmembrane region" description="Helical" evidence="6">
    <location>
        <begin position="76"/>
        <end position="97"/>
    </location>
</feature>
<keyword evidence="8" id="KW-1185">Reference proteome</keyword>
<evidence type="ECO:0000256" key="5">
    <source>
        <dbReference type="ARBA" id="ARBA00023136"/>
    </source>
</evidence>
<evidence type="ECO:0000313" key="7">
    <source>
        <dbReference type="EMBL" id="EXJ65476.1"/>
    </source>
</evidence>
<dbReference type="AlphaFoldDB" id="W9WLI8"/>
<dbReference type="VEuPathDB" id="FungiDB:A1O7_01817"/>
<accession>W9WLI8</accession>
<keyword evidence="3 6" id="KW-0812">Transmembrane</keyword>
<dbReference type="Proteomes" id="UP000019473">
    <property type="component" value="Unassembled WGS sequence"/>
</dbReference>
<dbReference type="STRING" id="1182544.W9WLI8"/>
<evidence type="ECO:0000256" key="2">
    <source>
        <dbReference type="ARBA" id="ARBA00022448"/>
    </source>
</evidence>
<dbReference type="RefSeq" id="XP_007754043.1">
    <property type="nucleotide sequence ID" value="XM_007755853.1"/>
</dbReference>
<keyword evidence="2" id="KW-0813">Transport</keyword>
<feature type="transmembrane region" description="Helical" evidence="6">
    <location>
        <begin position="292"/>
        <end position="311"/>
    </location>
</feature>
<feature type="transmembrane region" description="Helical" evidence="6">
    <location>
        <begin position="52"/>
        <end position="70"/>
    </location>
</feature>
<evidence type="ECO:0008006" key="9">
    <source>
        <dbReference type="Google" id="ProtNLM"/>
    </source>
</evidence>
<keyword evidence="5 6" id="KW-0472">Membrane</keyword>
<dbReference type="EMBL" id="AMGW01000001">
    <property type="protein sequence ID" value="EXJ65476.1"/>
    <property type="molecule type" value="Genomic_DNA"/>
</dbReference>
<evidence type="ECO:0000256" key="1">
    <source>
        <dbReference type="ARBA" id="ARBA00004141"/>
    </source>
</evidence>
<feature type="transmembrane region" description="Helical" evidence="6">
    <location>
        <begin position="180"/>
        <end position="202"/>
    </location>
</feature>
<dbReference type="eggNOG" id="KOG0254">
    <property type="taxonomic scope" value="Eukaryota"/>
</dbReference>
<dbReference type="SUPFAM" id="SSF103473">
    <property type="entry name" value="MFS general substrate transporter"/>
    <property type="match status" value="1"/>
</dbReference>
<organism evidence="7 8">
    <name type="scientific">Cladophialophora yegresii CBS 114405</name>
    <dbReference type="NCBI Taxonomy" id="1182544"/>
    <lineage>
        <taxon>Eukaryota</taxon>
        <taxon>Fungi</taxon>
        <taxon>Dikarya</taxon>
        <taxon>Ascomycota</taxon>
        <taxon>Pezizomycotina</taxon>
        <taxon>Eurotiomycetes</taxon>
        <taxon>Chaetothyriomycetidae</taxon>
        <taxon>Chaetothyriales</taxon>
        <taxon>Herpotrichiellaceae</taxon>
        <taxon>Cladophialophora</taxon>
    </lineage>
</organism>
<evidence type="ECO:0000256" key="3">
    <source>
        <dbReference type="ARBA" id="ARBA00022692"/>
    </source>
</evidence>
<dbReference type="GO" id="GO:0022857">
    <property type="term" value="F:transmembrane transporter activity"/>
    <property type="evidence" value="ECO:0007669"/>
    <property type="project" value="InterPro"/>
</dbReference>
<feature type="transmembrane region" description="Helical" evidence="6">
    <location>
        <begin position="109"/>
        <end position="128"/>
    </location>
</feature>
<feature type="transmembrane region" description="Helical" evidence="6">
    <location>
        <begin position="251"/>
        <end position="272"/>
    </location>
</feature>
<feature type="transmembrane region" description="Helical" evidence="6">
    <location>
        <begin position="344"/>
        <end position="368"/>
    </location>
</feature>
<dbReference type="InterPro" id="IPR036259">
    <property type="entry name" value="MFS_trans_sf"/>
</dbReference>
<dbReference type="GeneID" id="19176428"/>
<dbReference type="Gene3D" id="1.20.1250.20">
    <property type="entry name" value="MFS general substrate transporter like domains"/>
    <property type="match status" value="2"/>
</dbReference>
<sequence>MSVPIIAAIGGQLAAEFGDPVSSNWYVASWTTGISVSFMMWGANTDVLGRRWFLIAGQVICVAAHLIIARSTNAEMMIAGMAVNGFGAALCQMAAFALPELLPNKWRHIGIVLADLMVYIIIIVFPVTARYGVSGGDWRAHFYTGAILQAASFLGLYFFYFPPAHPLGLPFSEALRQIDFIGIILFICAAVPILIGLVWTGIYESDSLHVVISLPVGFALLVVFGLWETFGWAKRPLTPPAIFSKRRGRDFAAPCVAVAVINMFYYSSSLIWPTLIDSCYTTAGQPWKKAAGLAVTQGVAITLGAMGLSFLGGTLKHYHWQLTLSTGVMVLFGALHALATPDNLGLMLAFMFLCMVGYGWAIYLCIAFTQMGVVQEQLGISGGLSGSIRFAGGTLAQAVYQSVNQNEIAKKTPLLLTRAAERVGVPAARIPLVLELATQKDKLLVAFSPAVVTAVEQAQQEAVVAGIKMIAYTSLAFGVVGIAACMYCSDVDAKMNDKIEIFLENDIYAERNVHH</sequence>
<comment type="caution">
    <text evidence="7">The sequence shown here is derived from an EMBL/GenBank/DDBJ whole genome shotgun (WGS) entry which is preliminary data.</text>
</comment>
<protein>
    <recommendedName>
        <fullName evidence="9">Major facilitator superfamily (MFS) profile domain-containing protein</fullName>
    </recommendedName>
</protein>
<dbReference type="Pfam" id="PF06609">
    <property type="entry name" value="TRI12"/>
    <property type="match status" value="1"/>
</dbReference>